<evidence type="ECO:0000313" key="3">
    <source>
        <dbReference type="Proteomes" id="UP000001382"/>
    </source>
</evidence>
<feature type="region of interest" description="Disordered" evidence="1">
    <location>
        <begin position="1"/>
        <end position="102"/>
    </location>
</feature>
<reference evidence="3" key="2">
    <citation type="submission" date="2010-01" db="EMBL/GenBank/DDBJ databases">
        <title>The complete genome of Geodermatophilus obscurus DSM 43160.</title>
        <authorList>
            <consortium name="US DOE Joint Genome Institute (JGI-PGF)"/>
            <person name="Lucas S."/>
            <person name="Copeland A."/>
            <person name="Lapidus A."/>
            <person name="Glavina del Rio T."/>
            <person name="Dalin E."/>
            <person name="Tice H."/>
            <person name="Bruce D."/>
            <person name="Goodwin L."/>
            <person name="Pitluck S."/>
            <person name="Kyrpides N."/>
            <person name="Mavromatis K."/>
            <person name="Ivanova N."/>
            <person name="Munk A.C."/>
            <person name="Brettin T."/>
            <person name="Detter J.C."/>
            <person name="Han C."/>
            <person name="Larimer F."/>
            <person name="Land M."/>
            <person name="Hauser L."/>
            <person name="Markowitz V."/>
            <person name="Cheng J.-F."/>
            <person name="Hugenholtz P."/>
            <person name="Woyke T."/>
            <person name="Wu D."/>
            <person name="Jando M."/>
            <person name="Schneider S."/>
            <person name="Klenk H.-P."/>
            <person name="Eisen J.A."/>
        </authorList>
    </citation>
    <scope>NUCLEOTIDE SEQUENCE [LARGE SCALE GENOMIC DNA]</scope>
    <source>
        <strain evidence="3">ATCC 25078 / DSM 43160 / JCM 3152 / KCC A-0152 / KCTC 9177 / NBRC 13315 / NRRL B-3577 / G-20</strain>
    </source>
</reference>
<dbReference type="KEGG" id="gob:Gobs_3782"/>
<organism evidence="2 3">
    <name type="scientific">Geodermatophilus obscurus (strain ATCC 25078 / DSM 43160 / JCM 3152 / CCUG 61914 / KCC A-0152 / KCTC 9177 / NBRC 13315 / NRRL B-3577 / G-20)</name>
    <dbReference type="NCBI Taxonomy" id="526225"/>
    <lineage>
        <taxon>Bacteria</taxon>
        <taxon>Bacillati</taxon>
        <taxon>Actinomycetota</taxon>
        <taxon>Actinomycetes</taxon>
        <taxon>Geodermatophilales</taxon>
        <taxon>Geodermatophilaceae</taxon>
        <taxon>Geodermatophilus</taxon>
    </lineage>
</organism>
<keyword evidence="3" id="KW-1185">Reference proteome</keyword>
<name>D2SD10_GEOOG</name>
<protein>
    <submittedName>
        <fullName evidence="2">Uncharacterized protein</fullName>
    </submittedName>
</protein>
<evidence type="ECO:0000313" key="2">
    <source>
        <dbReference type="EMBL" id="ADB76359.1"/>
    </source>
</evidence>
<dbReference type="AlphaFoldDB" id="D2SD10"/>
<dbReference type="Proteomes" id="UP000001382">
    <property type="component" value="Chromosome"/>
</dbReference>
<evidence type="ECO:0000256" key="1">
    <source>
        <dbReference type="SAM" id="MobiDB-lite"/>
    </source>
</evidence>
<reference evidence="2 3" key="1">
    <citation type="journal article" date="2010" name="Stand. Genomic Sci.">
        <title>Complete genome sequence of Geodermatophilus obscurus type strain (G-20).</title>
        <authorList>
            <person name="Ivanova N."/>
            <person name="Sikorski J."/>
            <person name="Jando M."/>
            <person name="Munk C."/>
            <person name="Lapidus A."/>
            <person name="Glavina Del Rio T."/>
            <person name="Copeland A."/>
            <person name="Tice H."/>
            <person name="Cheng J.-F."/>
            <person name="Lucas S."/>
            <person name="Chen F."/>
            <person name="Nolan M."/>
            <person name="Bruce D."/>
            <person name="Goodwin L."/>
            <person name="Pitluck S."/>
            <person name="Mavromatis K."/>
            <person name="Mikhailova N."/>
            <person name="Pati A."/>
            <person name="Chen A."/>
            <person name="Palaniappan K."/>
            <person name="Land M."/>
            <person name="Hauser L."/>
            <person name="Chang Y.-J."/>
            <person name="Jeffries C.D."/>
            <person name="Meincke L."/>
            <person name="Brettin T."/>
            <person name="Detter J.C."/>
            <person name="Detter J.C."/>
            <person name="Rohde M."/>
            <person name="Goeker M."/>
            <person name="Bristow J."/>
            <person name="Eisen J.A."/>
            <person name="Markowitz V."/>
            <person name="Hugenholtz P."/>
            <person name="Kyrpides N.C."/>
            <person name="Klenk H.-P."/>
        </authorList>
    </citation>
    <scope>NUCLEOTIDE SEQUENCE [LARGE SCALE GENOMIC DNA]</scope>
    <source>
        <strain evidence="3">ATCC 25078 / DSM 43160 / JCM 3152 / KCC A-0152 / KCTC 9177 / NBRC 13315 / NRRL B-3577 / G-20</strain>
    </source>
</reference>
<feature type="compositionally biased region" description="Polar residues" evidence="1">
    <location>
        <begin position="79"/>
        <end position="93"/>
    </location>
</feature>
<dbReference type="HOGENOM" id="CLU_2273340_0_0_11"/>
<accession>D2SD10</accession>
<proteinExistence type="predicted"/>
<dbReference type="EMBL" id="CP001867">
    <property type="protein sequence ID" value="ADB76359.1"/>
    <property type="molecule type" value="Genomic_DNA"/>
</dbReference>
<gene>
    <name evidence="2" type="ordered locus">Gobs_3782</name>
</gene>
<sequence length="102" mass="10036">MPPATAVLTKKEPSALPVPAPSISPAASTYSGPRRNGPAASDGGAEDPADPIRRAPGTDSTTSSARTAPRPNAVRQPSGMATSGMATPASSVDSGIAACLRP</sequence>